<dbReference type="SMART" id="SM00934">
    <property type="entry name" value="OMPdecase"/>
    <property type="match status" value="1"/>
</dbReference>
<evidence type="ECO:0000256" key="6">
    <source>
        <dbReference type="ARBA" id="ARBA00049157"/>
    </source>
</evidence>
<evidence type="ECO:0000256" key="2">
    <source>
        <dbReference type="ARBA" id="ARBA00008847"/>
    </source>
</evidence>
<dbReference type="Proteomes" id="UP000298458">
    <property type="component" value="Unassembled WGS sequence"/>
</dbReference>
<dbReference type="Pfam" id="PF00215">
    <property type="entry name" value="OMPdecase"/>
    <property type="match status" value="1"/>
</dbReference>
<dbReference type="NCBIfam" id="TIGR02127">
    <property type="entry name" value="pyrF_sub2"/>
    <property type="match status" value="1"/>
</dbReference>
<sequence length="272" mass="29902">MDFYSKFVRRREDLGSLLCVGIDPDISKLPSSLDGNQDKLFLFSREIVDATADYAVAYKPNIAFFEAFGSQGISQFEKLIRHIKIHYPGIPIVADAKRGDLDNTARQYAAFFFKDLGVDSLTLSPYMGADTVRPFIEDSSKMVFLLCLTSNPDSAQFQKKTFSETGRRLYEEVAAVSESFSPRNVGLVVGATHPAEMGELRKSHLDRVFLIPGYGAQGASLNDVLAVCGENSLVNSSRSIIFSSPGSDFAEAAGKAAKKIAEEMRTLLKDKK</sequence>
<dbReference type="InterPro" id="IPR001754">
    <property type="entry name" value="OMPdeCOase_dom"/>
</dbReference>
<keyword evidence="4 7" id="KW-0665">Pyrimidine biosynthesis</keyword>
<dbReference type="InterPro" id="IPR011060">
    <property type="entry name" value="RibuloseP-bd_barrel"/>
</dbReference>
<dbReference type="AlphaFoldDB" id="A0A4R9GB80"/>
<comment type="pathway">
    <text evidence="1 7">Pyrimidine metabolism; UMP biosynthesis via de novo pathway; UMP from orotate: step 2/2.</text>
</comment>
<evidence type="ECO:0000256" key="7">
    <source>
        <dbReference type="HAMAP-Rule" id="MF_01215"/>
    </source>
</evidence>
<dbReference type="Gene3D" id="3.20.20.70">
    <property type="entry name" value="Aldolase class I"/>
    <property type="match status" value="1"/>
</dbReference>
<evidence type="ECO:0000256" key="3">
    <source>
        <dbReference type="ARBA" id="ARBA00022793"/>
    </source>
</evidence>
<dbReference type="EC" id="4.1.1.23" evidence="7"/>
<comment type="caution">
    <text evidence="9">The sequence shown here is derived from an EMBL/GenBank/DDBJ whole genome shotgun (WGS) entry which is preliminary data.</text>
</comment>
<reference evidence="9" key="1">
    <citation type="journal article" date="2019" name="PLoS Negl. Trop. Dis.">
        <title>Revisiting the worldwide diversity of Leptospira species in the environment.</title>
        <authorList>
            <person name="Vincent A.T."/>
            <person name="Schiettekatte O."/>
            <person name="Bourhy P."/>
            <person name="Veyrier F.J."/>
            <person name="Picardeau M."/>
        </authorList>
    </citation>
    <scope>NUCLEOTIDE SEQUENCE [LARGE SCALE GENOMIC DNA]</scope>
    <source>
        <strain evidence="9">SSW15</strain>
    </source>
</reference>
<evidence type="ECO:0000313" key="9">
    <source>
        <dbReference type="EMBL" id="TGK09018.1"/>
    </source>
</evidence>
<evidence type="ECO:0000313" key="10">
    <source>
        <dbReference type="Proteomes" id="UP000298458"/>
    </source>
</evidence>
<name>A0A4R9GB80_9LEPT</name>
<dbReference type="GO" id="GO:0004590">
    <property type="term" value="F:orotidine-5'-phosphate decarboxylase activity"/>
    <property type="evidence" value="ECO:0007669"/>
    <property type="project" value="UniProtKB-UniRule"/>
</dbReference>
<dbReference type="GO" id="GO:0044205">
    <property type="term" value="P:'de novo' UMP biosynthetic process"/>
    <property type="evidence" value="ECO:0007669"/>
    <property type="project" value="UniProtKB-UniRule"/>
</dbReference>
<feature type="domain" description="Orotidine 5'-phosphate decarboxylase" evidence="8">
    <location>
        <begin position="17"/>
        <end position="253"/>
    </location>
</feature>
<dbReference type="GO" id="GO:0006207">
    <property type="term" value="P:'de novo' pyrimidine nucleobase biosynthetic process"/>
    <property type="evidence" value="ECO:0007669"/>
    <property type="project" value="InterPro"/>
</dbReference>
<dbReference type="CDD" id="cd04725">
    <property type="entry name" value="OMP_decarboxylase_like"/>
    <property type="match status" value="1"/>
</dbReference>
<feature type="active site" description="Proton donor" evidence="7">
    <location>
        <position position="97"/>
    </location>
</feature>
<dbReference type="SUPFAM" id="SSF51366">
    <property type="entry name" value="Ribulose-phoshate binding barrel"/>
    <property type="match status" value="1"/>
</dbReference>
<dbReference type="OrthoDB" id="9808470at2"/>
<dbReference type="PANTHER" id="PTHR43375:SF1">
    <property type="entry name" value="OROTIDINE 5'-PHOSPHATE DECARBOXYLASE"/>
    <property type="match status" value="1"/>
</dbReference>
<dbReference type="InterPro" id="IPR011995">
    <property type="entry name" value="OMPdecase_type-2"/>
</dbReference>
<evidence type="ECO:0000256" key="4">
    <source>
        <dbReference type="ARBA" id="ARBA00022975"/>
    </source>
</evidence>
<dbReference type="RefSeq" id="WP_135768704.1">
    <property type="nucleotide sequence ID" value="NZ_RQET01000009.1"/>
</dbReference>
<dbReference type="PANTHER" id="PTHR43375">
    <property type="entry name" value="OROTIDINE 5'-PHOSPHATE DECARBOXYLASE"/>
    <property type="match status" value="1"/>
</dbReference>
<evidence type="ECO:0000259" key="8">
    <source>
        <dbReference type="SMART" id="SM00934"/>
    </source>
</evidence>
<comment type="similarity">
    <text evidence="2 7">Belongs to the OMP decarboxylase family. Type 2 subfamily.</text>
</comment>
<dbReference type="EMBL" id="RQET01000009">
    <property type="protein sequence ID" value="TGK09018.1"/>
    <property type="molecule type" value="Genomic_DNA"/>
</dbReference>
<keyword evidence="5 7" id="KW-0456">Lyase</keyword>
<dbReference type="HAMAP" id="MF_01215">
    <property type="entry name" value="OMPdecase_type2"/>
    <property type="match status" value="1"/>
</dbReference>
<proteinExistence type="inferred from homology"/>
<dbReference type="UniPathway" id="UPA00070">
    <property type="reaction ID" value="UER00120"/>
</dbReference>
<evidence type="ECO:0000256" key="1">
    <source>
        <dbReference type="ARBA" id="ARBA00004861"/>
    </source>
</evidence>
<gene>
    <name evidence="7 9" type="primary">pyrF</name>
    <name evidence="9" type="ORF">EHO60_13435</name>
</gene>
<protein>
    <recommendedName>
        <fullName evidence="7">Orotidine 5'-phosphate decarboxylase</fullName>
        <ecNumber evidence="7">4.1.1.23</ecNumber>
    </recommendedName>
    <alternativeName>
        <fullName evidence="7">OMP decarboxylase</fullName>
        <shortName evidence="7">OMPDCase</shortName>
        <shortName evidence="7">OMPdecase</shortName>
    </alternativeName>
</protein>
<evidence type="ECO:0000256" key="5">
    <source>
        <dbReference type="ARBA" id="ARBA00023239"/>
    </source>
</evidence>
<accession>A0A4R9GB80</accession>
<dbReference type="InterPro" id="IPR013785">
    <property type="entry name" value="Aldolase_TIM"/>
</dbReference>
<comment type="catalytic activity">
    <reaction evidence="6 7">
        <text>orotidine 5'-phosphate + H(+) = UMP + CO2</text>
        <dbReference type="Rhea" id="RHEA:11596"/>
        <dbReference type="ChEBI" id="CHEBI:15378"/>
        <dbReference type="ChEBI" id="CHEBI:16526"/>
        <dbReference type="ChEBI" id="CHEBI:57538"/>
        <dbReference type="ChEBI" id="CHEBI:57865"/>
        <dbReference type="EC" id="4.1.1.23"/>
    </reaction>
</comment>
<keyword evidence="3 7" id="KW-0210">Decarboxylase</keyword>
<organism evidence="9 10">
    <name type="scientific">Leptospira fletcheri</name>
    <dbReference type="NCBI Taxonomy" id="2484981"/>
    <lineage>
        <taxon>Bacteria</taxon>
        <taxon>Pseudomonadati</taxon>
        <taxon>Spirochaetota</taxon>
        <taxon>Spirochaetia</taxon>
        <taxon>Leptospirales</taxon>
        <taxon>Leptospiraceae</taxon>
        <taxon>Leptospira</taxon>
    </lineage>
</organism>
<keyword evidence="10" id="KW-1185">Reference proteome</keyword>